<dbReference type="GO" id="GO:0004674">
    <property type="term" value="F:protein serine/threonine kinase activity"/>
    <property type="evidence" value="ECO:0007669"/>
    <property type="project" value="UniProtKB-KW"/>
</dbReference>
<protein>
    <recommendedName>
        <fullName evidence="5">PI3K/PI4K catalytic domain-containing protein</fullName>
    </recommendedName>
</protein>
<dbReference type="GO" id="GO:0000077">
    <property type="term" value="P:DNA damage checkpoint signaling"/>
    <property type="evidence" value="ECO:0007669"/>
    <property type="project" value="TreeGrafter"/>
</dbReference>
<gene>
    <name evidence="6" type="ORF">O3M35_001378</name>
</gene>
<evidence type="ECO:0000256" key="4">
    <source>
        <dbReference type="ARBA" id="ARBA00023242"/>
    </source>
</evidence>
<reference evidence="6 7" key="1">
    <citation type="submission" date="2022-12" db="EMBL/GenBank/DDBJ databases">
        <title>Chromosome-level genome assembly of true bugs.</title>
        <authorList>
            <person name="Ma L."/>
            <person name="Li H."/>
        </authorList>
    </citation>
    <scope>NUCLEOTIDE SEQUENCE [LARGE SCALE GENOMIC DNA]</scope>
    <source>
        <strain evidence="6">Lab_2022b</strain>
    </source>
</reference>
<comment type="caution">
    <text evidence="6">The sequence shown here is derived from an EMBL/GenBank/DDBJ whole genome shotgun (WGS) entry which is preliminary data.</text>
</comment>
<dbReference type="AlphaFoldDB" id="A0AAW1CNQ3"/>
<dbReference type="InterPro" id="IPR050517">
    <property type="entry name" value="DDR_Repair_Kinase"/>
</dbReference>
<proteinExistence type="predicted"/>
<evidence type="ECO:0000313" key="6">
    <source>
        <dbReference type="EMBL" id="KAK9500036.1"/>
    </source>
</evidence>
<evidence type="ECO:0000256" key="2">
    <source>
        <dbReference type="ARBA" id="ARBA00022527"/>
    </source>
</evidence>
<keyword evidence="2" id="KW-0723">Serine/threonine-protein kinase</keyword>
<dbReference type="InterPro" id="IPR011009">
    <property type="entry name" value="Kinase-like_dom_sf"/>
</dbReference>
<feature type="domain" description="PI3K/PI4K catalytic" evidence="5">
    <location>
        <begin position="1"/>
        <end position="76"/>
    </location>
</feature>
<dbReference type="GO" id="GO:0000723">
    <property type="term" value="P:telomere maintenance"/>
    <property type="evidence" value="ECO:0007669"/>
    <property type="project" value="TreeGrafter"/>
</dbReference>
<organism evidence="6 7">
    <name type="scientific">Rhynocoris fuscipes</name>
    <dbReference type="NCBI Taxonomy" id="488301"/>
    <lineage>
        <taxon>Eukaryota</taxon>
        <taxon>Metazoa</taxon>
        <taxon>Ecdysozoa</taxon>
        <taxon>Arthropoda</taxon>
        <taxon>Hexapoda</taxon>
        <taxon>Insecta</taxon>
        <taxon>Pterygota</taxon>
        <taxon>Neoptera</taxon>
        <taxon>Paraneoptera</taxon>
        <taxon>Hemiptera</taxon>
        <taxon>Heteroptera</taxon>
        <taxon>Panheteroptera</taxon>
        <taxon>Cimicomorpha</taxon>
        <taxon>Reduviidae</taxon>
        <taxon>Harpactorinae</taxon>
        <taxon>Harpactorini</taxon>
        <taxon>Rhynocoris</taxon>
    </lineage>
</organism>
<evidence type="ECO:0000256" key="3">
    <source>
        <dbReference type="ARBA" id="ARBA00022763"/>
    </source>
</evidence>
<comment type="subcellular location">
    <subcellularLocation>
        <location evidence="1">Nucleus</location>
    </subcellularLocation>
</comment>
<evidence type="ECO:0000256" key="1">
    <source>
        <dbReference type="ARBA" id="ARBA00004123"/>
    </source>
</evidence>
<dbReference type="Gene3D" id="1.10.1070.11">
    <property type="entry name" value="Phosphatidylinositol 3-/4-kinase, catalytic domain"/>
    <property type="match status" value="1"/>
</dbReference>
<dbReference type="Proteomes" id="UP001461498">
    <property type="component" value="Unassembled WGS sequence"/>
</dbReference>
<dbReference type="SUPFAM" id="SSF56112">
    <property type="entry name" value="Protein kinase-like (PK-like)"/>
    <property type="match status" value="1"/>
</dbReference>
<dbReference type="PROSITE" id="PS50290">
    <property type="entry name" value="PI3_4_KINASE_3"/>
    <property type="match status" value="1"/>
</dbReference>
<dbReference type="PANTHER" id="PTHR11139:SF69">
    <property type="entry name" value="SERINE_THREONINE-PROTEIN KINASE ATR"/>
    <property type="match status" value="1"/>
</dbReference>
<keyword evidence="4" id="KW-0539">Nucleus</keyword>
<accession>A0AAW1CNQ3</accession>
<dbReference type="PANTHER" id="PTHR11139">
    <property type="entry name" value="ATAXIA TELANGIECTASIA MUTATED ATM -RELATED"/>
    <property type="match status" value="1"/>
</dbReference>
<keyword evidence="7" id="KW-1185">Reference proteome</keyword>
<dbReference type="GO" id="GO:0006281">
    <property type="term" value="P:DNA repair"/>
    <property type="evidence" value="ECO:0007669"/>
    <property type="project" value="TreeGrafter"/>
</dbReference>
<dbReference type="InterPro" id="IPR036940">
    <property type="entry name" value="PI3/4_kinase_cat_sf"/>
</dbReference>
<evidence type="ECO:0000313" key="7">
    <source>
        <dbReference type="Proteomes" id="UP001461498"/>
    </source>
</evidence>
<dbReference type="InterPro" id="IPR000403">
    <property type="entry name" value="PI3/4_kinase_cat_dom"/>
</dbReference>
<dbReference type="Pfam" id="PF00454">
    <property type="entry name" value="PI3_PI4_kinase"/>
    <property type="match status" value="1"/>
</dbReference>
<evidence type="ECO:0000259" key="5">
    <source>
        <dbReference type="PROSITE" id="PS50290"/>
    </source>
</evidence>
<keyword evidence="2" id="KW-0418">Kinase</keyword>
<name>A0AAW1CNQ3_9HEMI</name>
<dbReference type="GO" id="GO:0005634">
    <property type="term" value="C:nucleus"/>
    <property type="evidence" value="ECO:0007669"/>
    <property type="project" value="UniProtKB-SubCell"/>
</dbReference>
<dbReference type="EMBL" id="JAPXFL010000010">
    <property type="protein sequence ID" value="KAK9500036.1"/>
    <property type="molecule type" value="Genomic_DNA"/>
</dbReference>
<sequence length="76" mass="8326">MSMIGYCVGLGDRHGENILIDTTTGEGDKFQYPETVPFRLTHNFIKAMGPTGVEGVFIRCCEIVSCVARANSDQLD</sequence>
<dbReference type="GO" id="GO:0005694">
    <property type="term" value="C:chromosome"/>
    <property type="evidence" value="ECO:0007669"/>
    <property type="project" value="TreeGrafter"/>
</dbReference>
<keyword evidence="2" id="KW-0808">Transferase</keyword>
<keyword evidence="3" id="KW-0227">DNA damage</keyword>